<organism evidence="1 2">
    <name type="scientific">Botryotinia fuckeliana (strain T4)</name>
    <name type="common">Noble rot fungus</name>
    <name type="synonym">Botrytis cinerea</name>
    <dbReference type="NCBI Taxonomy" id="999810"/>
    <lineage>
        <taxon>Eukaryota</taxon>
        <taxon>Fungi</taxon>
        <taxon>Dikarya</taxon>
        <taxon>Ascomycota</taxon>
        <taxon>Pezizomycotina</taxon>
        <taxon>Leotiomycetes</taxon>
        <taxon>Helotiales</taxon>
        <taxon>Sclerotiniaceae</taxon>
        <taxon>Botrytis</taxon>
    </lineage>
</organism>
<dbReference type="AlphaFoldDB" id="G2Y4I8"/>
<dbReference type="Proteomes" id="UP000008177">
    <property type="component" value="Unplaced contigs"/>
</dbReference>
<dbReference type="HOGENOM" id="CLU_2757492_0_0_1"/>
<name>G2Y4I8_BOTF4</name>
<gene>
    <name evidence="1" type="ORF">BofuT4_uP035580.1</name>
</gene>
<dbReference type="InParanoid" id="G2Y4I8"/>
<sequence length="70" mass="8229">MPLLYAKPSLLNSVLLRLRLLLSYLHMEVKKCWDFFRQRVTLSYSNGPLVYFGFFVNMEYAVSRLHLATG</sequence>
<proteinExistence type="predicted"/>
<evidence type="ECO:0000313" key="2">
    <source>
        <dbReference type="Proteomes" id="UP000008177"/>
    </source>
</evidence>
<evidence type="ECO:0000313" key="1">
    <source>
        <dbReference type="EMBL" id="CCD47578.1"/>
    </source>
</evidence>
<accession>G2Y4I8</accession>
<reference evidence="2" key="1">
    <citation type="journal article" date="2011" name="PLoS Genet.">
        <title>Genomic analysis of the necrotrophic fungal pathogens Sclerotinia sclerotiorum and Botrytis cinerea.</title>
        <authorList>
            <person name="Amselem J."/>
            <person name="Cuomo C.A."/>
            <person name="van Kan J.A."/>
            <person name="Viaud M."/>
            <person name="Benito E.P."/>
            <person name="Couloux A."/>
            <person name="Coutinho P.M."/>
            <person name="de Vries R.P."/>
            <person name="Dyer P.S."/>
            <person name="Fillinger S."/>
            <person name="Fournier E."/>
            <person name="Gout L."/>
            <person name="Hahn M."/>
            <person name="Kohn L."/>
            <person name="Lapalu N."/>
            <person name="Plummer K.M."/>
            <person name="Pradier J.M."/>
            <person name="Quevillon E."/>
            <person name="Sharon A."/>
            <person name="Simon A."/>
            <person name="ten Have A."/>
            <person name="Tudzynski B."/>
            <person name="Tudzynski P."/>
            <person name="Wincker P."/>
            <person name="Andrew M."/>
            <person name="Anthouard V."/>
            <person name="Beever R.E."/>
            <person name="Beffa R."/>
            <person name="Benoit I."/>
            <person name="Bouzid O."/>
            <person name="Brault B."/>
            <person name="Chen Z."/>
            <person name="Choquer M."/>
            <person name="Collemare J."/>
            <person name="Cotton P."/>
            <person name="Danchin E.G."/>
            <person name="Da Silva C."/>
            <person name="Gautier A."/>
            <person name="Giraud C."/>
            <person name="Giraud T."/>
            <person name="Gonzalez C."/>
            <person name="Grossetete S."/>
            <person name="Guldener U."/>
            <person name="Henrissat B."/>
            <person name="Howlett B.J."/>
            <person name="Kodira C."/>
            <person name="Kretschmer M."/>
            <person name="Lappartient A."/>
            <person name="Leroch M."/>
            <person name="Levis C."/>
            <person name="Mauceli E."/>
            <person name="Neuveglise C."/>
            <person name="Oeser B."/>
            <person name="Pearson M."/>
            <person name="Poulain J."/>
            <person name="Poussereau N."/>
            <person name="Quesneville H."/>
            <person name="Rascle C."/>
            <person name="Schumacher J."/>
            <person name="Segurens B."/>
            <person name="Sexton A."/>
            <person name="Silva E."/>
            <person name="Sirven C."/>
            <person name="Soanes D.M."/>
            <person name="Talbot N.J."/>
            <person name="Templeton M."/>
            <person name="Yandava C."/>
            <person name="Yarden O."/>
            <person name="Zeng Q."/>
            <person name="Rollins J.A."/>
            <person name="Lebrun M.H."/>
            <person name="Dickman M."/>
        </authorList>
    </citation>
    <scope>NUCLEOTIDE SEQUENCE [LARGE SCALE GENOMIC DNA]</scope>
    <source>
        <strain evidence="2">T4</strain>
    </source>
</reference>
<protein>
    <submittedName>
        <fullName evidence="1">Uncharacterized protein</fullName>
    </submittedName>
</protein>
<dbReference type="EMBL" id="FQ790287">
    <property type="protein sequence ID" value="CCD47578.1"/>
    <property type="molecule type" value="Genomic_DNA"/>
</dbReference>